<evidence type="ECO:0000313" key="2">
    <source>
        <dbReference type="Proteomes" id="UP000540519"/>
    </source>
</evidence>
<gene>
    <name evidence="1" type="ORF">D9O36_14600</name>
</gene>
<keyword evidence="2" id="KW-1185">Reference proteome</keyword>
<dbReference type="RefSeq" id="WP_155600468.1">
    <property type="nucleotide sequence ID" value="NZ_RCNR01000031.1"/>
</dbReference>
<proteinExistence type="predicted"/>
<reference evidence="1 2" key="1">
    <citation type="journal article" date="2019" name="Mar. Drugs">
        <title>Comparative Genomics and CAZyme Genome Repertoires of Marine Zobellia amurskyensis KMM 3526(T) and Zobellia laminariae KMM 3676(T).</title>
        <authorList>
            <person name="Chernysheva N."/>
            <person name="Bystritskaya E."/>
            <person name="Stenkova A."/>
            <person name="Golovkin I."/>
            <person name="Nedashkovskaya O."/>
            <person name="Isaeva M."/>
        </authorList>
    </citation>
    <scope>NUCLEOTIDE SEQUENCE [LARGE SCALE GENOMIC DNA]</scope>
    <source>
        <strain evidence="1 2">KMM 3526</strain>
    </source>
</reference>
<name>A0A7X2ZVF4_9FLAO</name>
<dbReference type="Proteomes" id="UP000540519">
    <property type="component" value="Unassembled WGS sequence"/>
</dbReference>
<organism evidence="1 2">
    <name type="scientific">Zobellia amurskyensis</name>
    <dbReference type="NCBI Taxonomy" id="248905"/>
    <lineage>
        <taxon>Bacteria</taxon>
        <taxon>Pseudomonadati</taxon>
        <taxon>Bacteroidota</taxon>
        <taxon>Flavobacteriia</taxon>
        <taxon>Flavobacteriales</taxon>
        <taxon>Flavobacteriaceae</taxon>
        <taxon>Zobellia</taxon>
    </lineage>
</organism>
<evidence type="ECO:0000313" key="1">
    <source>
        <dbReference type="EMBL" id="MUH37079.1"/>
    </source>
</evidence>
<accession>A0A7X2ZVF4</accession>
<comment type="caution">
    <text evidence="1">The sequence shown here is derived from an EMBL/GenBank/DDBJ whole genome shotgun (WGS) entry which is preliminary data.</text>
</comment>
<sequence length="151" mass="18255">MGYKNYLKIYTSYSQKNEKIIRHELQKAKNSRLRFTAAFEQTSKVLYKISNELRDEIKRLGLIEITFDSFQEEKSKYLPEEAIKIMLEPMGYIPTFYNTKAEQRELEVPYDNFVELLAKYHVSEDSLSYFYYKKELIESLYETQKIEFFFP</sequence>
<protein>
    <submittedName>
        <fullName evidence="1">Uncharacterized protein</fullName>
    </submittedName>
</protein>
<dbReference type="AlphaFoldDB" id="A0A7X2ZVF4"/>
<dbReference type="EMBL" id="RCNR01000031">
    <property type="protein sequence ID" value="MUH37079.1"/>
    <property type="molecule type" value="Genomic_DNA"/>
</dbReference>